<evidence type="ECO:0000313" key="1">
    <source>
        <dbReference type="EMBL" id="MFD1747378.1"/>
    </source>
</evidence>
<dbReference type="EMBL" id="JBHUEQ010000036">
    <property type="protein sequence ID" value="MFD1747378.1"/>
    <property type="molecule type" value="Genomic_DNA"/>
</dbReference>
<gene>
    <name evidence="1" type="ORF">ACFSE1_18050</name>
</gene>
<dbReference type="RefSeq" id="WP_377404564.1">
    <property type="nucleotide sequence ID" value="NZ_JBHUEQ010000036.1"/>
</dbReference>
<reference evidence="2" key="1">
    <citation type="journal article" date="2019" name="Int. J. Syst. Evol. Microbiol.">
        <title>The Global Catalogue of Microorganisms (GCM) 10K type strain sequencing project: providing services to taxonomists for standard genome sequencing and annotation.</title>
        <authorList>
            <consortium name="The Broad Institute Genomics Platform"/>
            <consortium name="The Broad Institute Genome Sequencing Center for Infectious Disease"/>
            <person name="Wu L."/>
            <person name="Ma J."/>
        </authorList>
    </citation>
    <scope>NUCLEOTIDE SEQUENCE [LARGE SCALE GENOMIC DNA]</scope>
    <source>
        <strain evidence="2">CG52</strain>
    </source>
</reference>
<accession>A0ABW4M7E7</accession>
<dbReference type="Proteomes" id="UP001597322">
    <property type="component" value="Unassembled WGS sequence"/>
</dbReference>
<comment type="caution">
    <text evidence="1">The sequence shown here is derived from an EMBL/GenBank/DDBJ whole genome shotgun (WGS) entry which is preliminary data.</text>
</comment>
<proteinExistence type="predicted"/>
<name>A0ABW4M7E7_9HYPH</name>
<keyword evidence="2" id="KW-1185">Reference proteome</keyword>
<sequence length="141" mass="15979">MLEFDRYIKDAYLDLNDPNYQFVGDALEAKRHGNISELFRHEGFEVEDDTDPNSDVCRTLILPVDGKYIVVKLSFVGPFAAVFAPGVPQTAIEKARKLIQENGLQVLDQEQLQQPCEIDLTDIDARPMIYNALFSTDDMPI</sequence>
<protein>
    <submittedName>
        <fullName evidence="1">Uncharacterized protein</fullName>
    </submittedName>
</protein>
<evidence type="ECO:0000313" key="2">
    <source>
        <dbReference type="Proteomes" id="UP001597322"/>
    </source>
</evidence>
<organism evidence="1 2">
    <name type="scientific">Rhizobium helianthi</name>
    <dbReference type="NCBI Taxonomy" id="1132695"/>
    <lineage>
        <taxon>Bacteria</taxon>
        <taxon>Pseudomonadati</taxon>
        <taxon>Pseudomonadota</taxon>
        <taxon>Alphaproteobacteria</taxon>
        <taxon>Hyphomicrobiales</taxon>
        <taxon>Rhizobiaceae</taxon>
        <taxon>Rhizobium/Agrobacterium group</taxon>
        <taxon>Rhizobium</taxon>
    </lineage>
</organism>